<organism evidence="1 2">
    <name type="scientific">Enterospora canceri</name>
    <dbReference type="NCBI Taxonomy" id="1081671"/>
    <lineage>
        <taxon>Eukaryota</taxon>
        <taxon>Fungi</taxon>
        <taxon>Fungi incertae sedis</taxon>
        <taxon>Microsporidia</taxon>
        <taxon>Enterocytozoonidae</taxon>
        <taxon>Enterospora</taxon>
    </lineage>
</organism>
<reference evidence="1 2" key="1">
    <citation type="journal article" date="2017" name="Environ. Microbiol.">
        <title>Decay of the glycolytic pathway and adaptation to intranuclear parasitism within Enterocytozoonidae microsporidia.</title>
        <authorList>
            <person name="Wiredu Boakye D."/>
            <person name="Jaroenlak P."/>
            <person name="Prachumwat A."/>
            <person name="Williams T.A."/>
            <person name="Bateman K.S."/>
            <person name="Itsathitphaisarn O."/>
            <person name="Sritunyalucksana K."/>
            <person name="Paszkiewicz K.H."/>
            <person name="Moore K.A."/>
            <person name="Stentiford G.D."/>
            <person name="Williams B.A."/>
        </authorList>
    </citation>
    <scope>NUCLEOTIDE SEQUENCE [LARGE SCALE GENOMIC DNA]</scope>
    <source>
        <strain evidence="1 2">GB1</strain>
    </source>
</reference>
<dbReference type="Proteomes" id="UP000192639">
    <property type="component" value="Unassembled WGS sequence"/>
</dbReference>
<dbReference type="EMBL" id="LWDP01000090">
    <property type="protein sequence ID" value="ORD93404.1"/>
    <property type="molecule type" value="Genomic_DNA"/>
</dbReference>
<evidence type="ECO:0000313" key="2">
    <source>
        <dbReference type="Proteomes" id="UP000192639"/>
    </source>
</evidence>
<proteinExistence type="predicted"/>
<keyword evidence="2" id="KW-1185">Reference proteome</keyword>
<comment type="caution">
    <text evidence="1">The sequence shown here is derived from an EMBL/GenBank/DDBJ whole genome shotgun (WGS) entry which is preliminary data.</text>
</comment>
<dbReference type="AlphaFoldDB" id="A0A1Y1S5W9"/>
<dbReference type="OrthoDB" id="2194726at2759"/>
<accession>A0A1Y1S5W9</accession>
<evidence type="ECO:0000313" key="1">
    <source>
        <dbReference type="EMBL" id="ORD93404.1"/>
    </source>
</evidence>
<sequence>MNFEVYATGSFNKVEGCLLIQRYEVELECGKCGKKKNGLRVDNHRKVSHKISSKKSASYNVTMSCECGTEINLKITEPEDFIVVEDVNGENPLSVHPVKKGRCHLSNLWSDGGVVTGINNVQLTLASTTKERYYNVDISKRVVAEQGEVIPSFIEDFMLEIKQVN</sequence>
<gene>
    <name evidence="1" type="primary">Y125</name>
    <name evidence="1" type="ORF">ECANGB1_2320</name>
</gene>
<dbReference type="VEuPathDB" id="MicrosporidiaDB:ECANGB1_2320"/>
<name>A0A1Y1S5W9_9MICR</name>
<protein>
    <submittedName>
        <fullName evidence="1">Y125</fullName>
    </submittedName>
</protein>